<proteinExistence type="predicted"/>
<name>A0A0P7I247_9EURY</name>
<sequence>MSVHEVAKRGVPFSFTRAFDGHEVEVVTE</sequence>
<dbReference type="EMBL" id="LGUC01000001">
    <property type="protein sequence ID" value="KPN30893.1"/>
    <property type="molecule type" value="Genomic_DNA"/>
</dbReference>
<keyword evidence="2" id="KW-1185">Reference proteome</keyword>
<evidence type="ECO:0000313" key="1">
    <source>
        <dbReference type="EMBL" id="KPN30893.1"/>
    </source>
</evidence>
<dbReference type="AlphaFoldDB" id="A0A0P7I247"/>
<reference evidence="2" key="1">
    <citation type="submission" date="2013-11" db="EMBL/GenBank/DDBJ databases">
        <authorList>
            <person name="Hoang H.T."/>
            <person name="Killian M.L."/>
            <person name="Madson D.M."/>
            <person name="Arruda P.H.E."/>
            <person name="Sun D."/>
            <person name="Schwartz K.J."/>
            <person name="Yoon K."/>
        </authorList>
    </citation>
    <scope>NUCLEOTIDE SEQUENCE [LARGE SCALE GENOMIC DNA]</scope>
    <source>
        <strain evidence="2">CDK2</strain>
    </source>
</reference>
<protein>
    <submittedName>
        <fullName evidence="1">Uncharacterized protein</fullName>
    </submittedName>
</protein>
<gene>
    <name evidence="1" type="ORF">SY89_01633</name>
</gene>
<accession>A0A0P7I247</accession>
<dbReference type="Proteomes" id="UP000050535">
    <property type="component" value="Unassembled WGS sequence"/>
</dbReference>
<evidence type="ECO:0000313" key="2">
    <source>
        <dbReference type="Proteomes" id="UP000050535"/>
    </source>
</evidence>
<organism evidence="1 2">
    <name type="scientific">Halolamina pelagica</name>
    <dbReference type="NCBI Taxonomy" id="699431"/>
    <lineage>
        <taxon>Archaea</taxon>
        <taxon>Methanobacteriati</taxon>
        <taxon>Methanobacteriota</taxon>
        <taxon>Stenosarchaea group</taxon>
        <taxon>Halobacteria</taxon>
        <taxon>Halobacteriales</taxon>
        <taxon>Haloferacaceae</taxon>
    </lineage>
</organism>
<comment type="caution">
    <text evidence="1">The sequence shown here is derived from an EMBL/GenBank/DDBJ whole genome shotgun (WGS) entry which is preliminary data.</text>
</comment>